<dbReference type="PANTHER" id="PTHR12526">
    <property type="entry name" value="GLYCOSYLTRANSFERASE"/>
    <property type="match status" value="1"/>
</dbReference>
<dbReference type="SUPFAM" id="SSF53756">
    <property type="entry name" value="UDP-Glycosyltransferase/glycogen phosphorylase"/>
    <property type="match status" value="1"/>
</dbReference>
<feature type="region of interest" description="Disordered" evidence="1">
    <location>
        <begin position="198"/>
        <end position="218"/>
    </location>
</feature>
<sequence>MSASEPTAQDPVIWIAVHDLSRTGVPVLLARLLQASPARQREVVHLVAMYGGPLLRELQSLCASVTVLEPSDRRSASSAASLGLITLGMGRAGEVVRHSAWRAKLARRPKPDVLLVHGAGAWPVTQVVSSKLPVVLHLHELETALDRCIPRPEQAAAFQRVQQVMVVSAPVAELARNRGANSAKILMVPGCVRLPGANLPESNEAESNEAESSAPETDSVQWVLGAGTPGWRKGTDRLAAVAHALQRVSSPAQVGWVGGRPTGADASAVGRTDLVNWIPESADPWKLLSHAAVFVLPSREDPLPLVALEAGLYRRAVVAMPTGGLPDLLADGRGLVGSRQDVRWFVAAVEQVLASRALAEDLGQRLHEFVRTHHDVDVIAPRWLRAVSDAAGR</sequence>
<dbReference type="AlphaFoldDB" id="A0A6J7UHG6"/>
<dbReference type="Gene3D" id="3.40.50.2000">
    <property type="entry name" value="Glycogen Phosphorylase B"/>
    <property type="match status" value="2"/>
</dbReference>
<evidence type="ECO:0000313" key="3">
    <source>
        <dbReference type="EMBL" id="CAB5065260.1"/>
    </source>
</evidence>
<gene>
    <name evidence="3" type="ORF">UFOPK4354_00705</name>
</gene>
<feature type="domain" description="Glycosyltransferase subfamily 4-like N-terminal" evidence="2">
    <location>
        <begin position="54"/>
        <end position="189"/>
    </location>
</feature>
<dbReference type="Pfam" id="PF13692">
    <property type="entry name" value="Glyco_trans_1_4"/>
    <property type="match status" value="1"/>
</dbReference>
<reference evidence="3" key="1">
    <citation type="submission" date="2020-05" db="EMBL/GenBank/DDBJ databases">
        <authorList>
            <person name="Chiriac C."/>
            <person name="Salcher M."/>
            <person name="Ghai R."/>
            <person name="Kavagutti S V."/>
        </authorList>
    </citation>
    <scope>NUCLEOTIDE SEQUENCE</scope>
</reference>
<dbReference type="CDD" id="cd03801">
    <property type="entry name" value="GT4_PimA-like"/>
    <property type="match status" value="1"/>
</dbReference>
<dbReference type="Pfam" id="PF13579">
    <property type="entry name" value="Glyco_trans_4_4"/>
    <property type="match status" value="1"/>
</dbReference>
<dbReference type="EMBL" id="CAFBQW010000061">
    <property type="protein sequence ID" value="CAB5065260.1"/>
    <property type="molecule type" value="Genomic_DNA"/>
</dbReference>
<name>A0A6J7UHG6_9ZZZZ</name>
<evidence type="ECO:0000259" key="2">
    <source>
        <dbReference type="Pfam" id="PF13579"/>
    </source>
</evidence>
<evidence type="ECO:0000256" key="1">
    <source>
        <dbReference type="SAM" id="MobiDB-lite"/>
    </source>
</evidence>
<organism evidence="3">
    <name type="scientific">freshwater metagenome</name>
    <dbReference type="NCBI Taxonomy" id="449393"/>
    <lineage>
        <taxon>unclassified sequences</taxon>
        <taxon>metagenomes</taxon>
        <taxon>ecological metagenomes</taxon>
    </lineage>
</organism>
<proteinExistence type="predicted"/>
<accession>A0A6J7UHG6</accession>
<protein>
    <submittedName>
        <fullName evidence="3">Unannotated protein</fullName>
    </submittedName>
</protein>
<dbReference type="InterPro" id="IPR028098">
    <property type="entry name" value="Glyco_trans_4-like_N"/>
</dbReference>